<proteinExistence type="predicted"/>
<gene>
    <name evidence="1" type="ORF">QQF64_008429</name>
</gene>
<accession>A0ABR3M644</accession>
<keyword evidence="2" id="KW-1185">Reference proteome</keyword>
<dbReference type="EMBL" id="JAYMGO010000015">
    <property type="protein sequence ID" value="KAL1260602.1"/>
    <property type="molecule type" value="Genomic_DNA"/>
</dbReference>
<protein>
    <submittedName>
        <fullName evidence="1">Uncharacterized protein</fullName>
    </submittedName>
</protein>
<dbReference type="Proteomes" id="UP001558613">
    <property type="component" value="Unassembled WGS sequence"/>
</dbReference>
<evidence type="ECO:0000313" key="1">
    <source>
        <dbReference type="EMBL" id="KAL1260602.1"/>
    </source>
</evidence>
<evidence type="ECO:0000313" key="2">
    <source>
        <dbReference type="Proteomes" id="UP001558613"/>
    </source>
</evidence>
<reference evidence="1 2" key="1">
    <citation type="submission" date="2023-09" db="EMBL/GenBank/DDBJ databases">
        <authorList>
            <person name="Wang M."/>
        </authorList>
    </citation>
    <scope>NUCLEOTIDE SEQUENCE [LARGE SCALE GENOMIC DNA]</scope>
    <source>
        <strain evidence="1">GT-2023</strain>
        <tissue evidence="1">Liver</tissue>
    </source>
</reference>
<name>A0ABR3M644_9TELE</name>
<comment type="caution">
    <text evidence="1">The sequence shown here is derived from an EMBL/GenBank/DDBJ whole genome shotgun (WGS) entry which is preliminary data.</text>
</comment>
<sequence length="87" mass="9384">MDELKIQDGGCSPFLCCSRECASLSVALRLLFTQTDGSVFALGAASPSNWLSLSLLKLRRRQCKCVSVKGWCHSVSGPCVYLTQLAA</sequence>
<organism evidence="1 2">
    <name type="scientific">Cirrhinus molitorella</name>
    <name type="common">mud carp</name>
    <dbReference type="NCBI Taxonomy" id="172907"/>
    <lineage>
        <taxon>Eukaryota</taxon>
        <taxon>Metazoa</taxon>
        <taxon>Chordata</taxon>
        <taxon>Craniata</taxon>
        <taxon>Vertebrata</taxon>
        <taxon>Euteleostomi</taxon>
        <taxon>Actinopterygii</taxon>
        <taxon>Neopterygii</taxon>
        <taxon>Teleostei</taxon>
        <taxon>Ostariophysi</taxon>
        <taxon>Cypriniformes</taxon>
        <taxon>Cyprinidae</taxon>
        <taxon>Labeoninae</taxon>
        <taxon>Labeonini</taxon>
        <taxon>Cirrhinus</taxon>
    </lineage>
</organism>